<accession>A0A830GN75</accession>
<proteinExistence type="predicted"/>
<dbReference type="Proteomes" id="UP000605784">
    <property type="component" value="Unassembled WGS sequence"/>
</dbReference>
<sequence>MESSDVVDDSFRNLFDKVAAIIHEQEDFEKAHKTLNKHFRYLEKGNSRAVYEVPSKVAEGDRRLVVKFALPVVGRSGKEGALYPVEYTEGWMSNWHEIVLSDFEPLEDLLVPVIDHHEDALWTVMPYAETLPQSSEVTQHLTPLAEQIEDSSVVFVSHGQTTGQPEIYQIKAWGNYQGEYRLRDYGGIVVSDEEFLGQLPYPLSEPDI</sequence>
<keyword evidence="2" id="KW-1185">Reference proteome</keyword>
<name>A0A830GN75_9EURY</name>
<protein>
    <submittedName>
        <fullName evidence="1">Uncharacterized protein</fullName>
    </submittedName>
</protein>
<dbReference type="AlphaFoldDB" id="A0A830GN75"/>
<comment type="caution">
    <text evidence="1">The sequence shown here is derived from an EMBL/GenBank/DDBJ whole genome shotgun (WGS) entry which is preliminary data.</text>
</comment>
<dbReference type="EMBL" id="BMOU01000004">
    <property type="protein sequence ID" value="GGN96106.1"/>
    <property type="molecule type" value="Genomic_DNA"/>
</dbReference>
<reference evidence="1" key="2">
    <citation type="submission" date="2020-09" db="EMBL/GenBank/DDBJ databases">
        <authorList>
            <person name="Sun Q."/>
            <person name="Ohkuma M."/>
        </authorList>
    </citation>
    <scope>NUCLEOTIDE SEQUENCE</scope>
    <source>
        <strain evidence="1">JCM 17820</strain>
    </source>
</reference>
<gene>
    <name evidence="1" type="ORF">GCM10009030_24020</name>
</gene>
<dbReference type="RefSeq" id="WP_188997913.1">
    <property type="nucleotide sequence ID" value="NZ_BMOU01000004.1"/>
</dbReference>
<evidence type="ECO:0000313" key="1">
    <source>
        <dbReference type="EMBL" id="GGN96106.1"/>
    </source>
</evidence>
<evidence type="ECO:0000313" key="2">
    <source>
        <dbReference type="Proteomes" id="UP000605784"/>
    </source>
</evidence>
<reference evidence="1" key="1">
    <citation type="journal article" date="2014" name="Int. J. Syst. Evol. Microbiol.">
        <title>Complete genome sequence of Corynebacterium casei LMG S-19264T (=DSM 44701T), isolated from a smear-ripened cheese.</title>
        <authorList>
            <consortium name="US DOE Joint Genome Institute (JGI-PGF)"/>
            <person name="Walter F."/>
            <person name="Albersmeier A."/>
            <person name="Kalinowski J."/>
            <person name="Ruckert C."/>
        </authorList>
    </citation>
    <scope>NUCLEOTIDE SEQUENCE</scope>
    <source>
        <strain evidence="1">JCM 17820</strain>
    </source>
</reference>
<organism evidence="1 2">
    <name type="scientific">Haloarcula pellucida</name>
    <dbReference type="NCBI Taxonomy" id="1427151"/>
    <lineage>
        <taxon>Archaea</taxon>
        <taxon>Methanobacteriati</taxon>
        <taxon>Methanobacteriota</taxon>
        <taxon>Stenosarchaea group</taxon>
        <taxon>Halobacteria</taxon>
        <taxon>Halobacteriales</taxon>
        <taxon>Haloarculaceae</taxon>
        <taxon>Haloarcula</taxon>
    </lineage>
</organism>